<evidence type="ECO:0000259" key="1">
    <source>
        <dbReference type="Pfam" id="PF07812"/>
    </source>
</evidence>
<dbReference type="Pfam" id="PF07812">
    <property type="entry name" value="TfuA"/>
    <property type="match status" value="1"/>
</dbReference>
<organism evidence="2 3">
    <name type="scientific">Streptomyces thermoviolaceus subsp. thermoviolaceus</name>
    <dbReference type="NCBI Taxonomy" id="66860"/>
    <lineage>
        <taxon>Bacteria</taxon>
        <taxon>Bacillati</taxon>
        <taxon>Actinomycetota</taxon>
        <taxon>Actinomycetes</taxon>
        <taxon>Kitasatosporales</taxon>
        <taxon>Streptomycetaceae</taxon>
        <taxon>Streptomyces</taxon>
    </lineage>
</organism>
<name>A0ABX0YWF5_STRTL</name>
<reference evidence="2 3" key="1">
    <citation type="submission" date="2020-03" db="EMBL/GenBank/DDBJ databases">
        <title>WGS of actinomycetes isolated from Thailand.</title>
        <authorList>
            <person name="Thawai C."/>
        </authorList>
    </citation>
    <scope>NUCLEOTIDE SEQUENCE [LARGE SCALE GENOMIC DNA]</scope>
    <source>
        <strain evidence="2 3">NBRC 13905</strain>
    </source>
</reference>
<proteinExistence type="predicted"/>
<dbReference type="RefSeq" id="WP_168132272.1">
    <property type="nucleotide sequence ID" value="NZ_BMVZ01000027.1"/>
</dbReference>
<dbReference type="Proteomes" id="UP000635996">
    <property type="component" value="Unassembled WGS sequence"/>
</dbReference>
<sequence>MWPISTSRPRPIVFGAASVRPLDPALLAAVDLRPPVRRGDLLPLLDGGPGTVVLVDGLFGGTMAVTPTECRQLLDAGWTVVGCSSMGALRAADLWPLGAIGIGDIFTLYRLGTLTSDADVAVALDPDDGHREVTVCTVHVRAVLAAAVEAGLIAPAQRSRLARAAEGIHWSQRSWTACRAVWSELGVAPTVLSSLLRLGREPRLHPKVRDAETCLRAVLAGDWLGDGATDTRRCPACQEPLTAGMLFCSVCVSEAHETCL</sequence>
<evidence type="ECO:0000313" key="2">
    <source>
        <dbReference type="EMBL" id="NJP16975.1"/>
    </source>
</evidence>
<accession>A0ABX0YWF5</accession>
<feature type="domain" description="TfuA-like core" evidence="1">
    <location>
        <begin position="56"/>
        <end position="174"/>
    </location>
</feature>
<protein>
    <recommendedName>
        <fullName evidence="1">TfuA-like core domain-containing protein</fullName>
    </recommendedName>
</protein>
<evidence type="ECO:0000313" key="3">
    <source>
        <dbReference type="Proteomes" id="UP000635996"/>
    </source>
</evidence>
<dbReference type="InterPro" id="IPR012924">
    <property type="entry name" value="TfuA_core"/>
</dbReference>
<dbReference type="EMBL" id="JAATEL010000030">
    <property type="protein sequence ID" value="NJP16975.1"/>
    <property type="molecule type" value="Genomic_DNA"/>
</dbReference>
<keyword evidence="3" id="KW-1185">Reference proteome</keyword>
<gene>
    <name evidence="2" type="ORF">HCJ95_22525</name>
</gene>
<comment type="caution">
    <text evidence="2">The sequence shown here is derived from an EMBL/GenBank/DDBJ whole genome shotgun (WGS) entry which is preliminary data.</text>
</comment>